<feature type="compositionally biased region" description="Basic and acidic residues" evidence="1">
    <location>
        <begin position="25"/>
        <end position="45"/>
    </location>
</feature>
<dbReference type="EMBL" id="CADCUI010000012">
    <property type="protein sequence ID" value="CAA9334792.1"/>
    <property type="molecule type" value="Genomic_DNA"/>
</dbReference>
<feature type="non-terminal residue" evidence="2">
    <location>
        <position position="45"/>
    </location>
</feature>
<evidence type="ECO:0000313" key="2">
    <source>
        <dbReference type="EMBL" id="CAA9334792.1"/>
    </source>
</evidence>
<evidence type="ECO:0000256" key="1">
    <source>
        <dbReference type="SAM" id="MobiDB-lite"/>
    </source>
</evidence>
<feature type="region of interest" description="Disordered" evidence="1">
    <location>
        <begin position="1"/>
        <end position="45"/>
    </location>
</feature>
<dbReference type="AlphaFoldDB" id="A0A6J4LKZ6"/>
<accession>A0A6J4LKZ6</accession>
<feature type="non-terminal residue" evidence="2">
    <location>
        <position position="1"/>
    </location>
</feature>
<feature type="compositionally biased region" description="Basic and acidic residues" evidence="1">
    <location>
        <begin position="1"/>
        <end position="10"/>
    </location>
</feature>
<proteinExistence type="predicted"/>
<gene>
    <name evidence="2" type="ORF">AVDCRST_MAG34-612</name>
</gene>
<name>A0A6J4LKZ6_9ACTN</name>
<protein>
    <submittedName>
        <fullName evidence="2">Uncharacterized protein</fullName>
    </submittedName>
</protein>
<reference evidence="2" key="1">
    <citation type="submission" date="2020-02" db="EMBL/GenBank/DDBJ databases">
        <authorList>
            <person name="Meier V. D."/>
        </authorList>
    </citation>
    <scope>NUCLEOTIDE SEQUENCE</scope>
    <source>
        <strain evidence="2">AVDCRST_MAG34</strain>
    </source>
</reference>
<sequence length="45" mass="5187">EQRDGNDGSARHPRHPAGRWVPLHLEGRQEPVRRGVRRDRATGHL</sequence>
<organism evidence="2">
    <name type="scientific">uncultured Nocardioidaceae bacterium</name>
    <dbReference type="NCBI Taxonomy" id="253824"/>
    <lineage>
        <taxon>Bacteria</taxon>
        <taxon>Bacillati</taxon>
        <taxon>Actinomycetota</taxon>
        <taxon>Actinomycetes</taxon>
        <taxon>Propionibacteriales</taxon>
        <taxon>Nocardioidaceae</taxon>
        <taxon>environmental samples</taxon>
    </lineage>
</organism>